<evidence type="ECO:0000256" key="2">
    <source>
        <dbReference type="ARBA" id="ARBA00022527"/>
    </source>
</evidence>
<feature type="binding site" evidence="15">
    <location>
        <position position="372"/>
    </location>
    <ligand>
        <name>ATP</name>
        <dbReference type="ChEBI" id="CHEBI:30616"/>
    </ligand>
</feature>
<feature type="region of interest" description="Disordered" evidence="16">
    <location>
        <begin position="582"/>
        <end position="618"/>
    </location>
</feature>
<keyword evidence="9" id="KW-0418">Kinase</keyword>
<keyword evidence="3" id="KW-0597">Phosphoprotein</keyword>
<evidence type="ECO:0000256" key="9">
    <source>
        <dbReference type="ARBA" id="ARBA00022777"/>
    </source>
</evidence>
<evidence type="ECO:0008006" key="23">
    <source>
        <dbReference type="Google" id="ProtNLM"/>
    </source>
</evidence>
<keyword evidence="5 17" id="KW-0812">Transmembrane</keyword>
<keyword evidence="13" id="KW-0675">Receptor</keyword>
<dbReference type="InterPro" id="IPR038408">
    <property type="entry name" value="GNK2_sf"/>
</dbReference>
<dbReference type="GO" id="GO:0005524">
    <property type="term" value="F:ATP binding"/>
    <property type="evidence" value="ECO:0007669"/>
    <property type="project" value="UniProtKB-UniRule"/>
</dbReference>
<feature type="domain" description="Gnk2-homologous" evidence="20">
    <location>
        <begin position="20"/>
        <end position="123"/>
    </location>
</feature>
<dbReference type="Gene3D" id="1.10.510.10">
    <property type="entry name" value="Transferase(Phosphotransferase) domain 1"/>
    <property type="match status" value="1"/>
</dbReference>
<proteinExistence type="predicted"/>
<keyword evidence="6 18" id="KW-0732">Signal</keyword>
<evidence type="ECO:0000313" key="22">
    <source>
        <dbReference type="Proteomes" id="UP001374535"/>
    </source>
</evidence>
<dbReference type="FunFam" id="3.30.430.20:FF:000003">
    <property type="entry name" value="Cysteine-rich RLK (RECEPTOR-like protein kinase) 10"/>
    <property type="match status" value="1"/>
</dbReference>
<gene>
    <name evidence="21" type="ORF">V8G54_031218</name>
</gene>
<dbReference type="PROSITE" id="PS51473">
    <property type="entry name" value="GNK2"/>
    <property type="match status" value="2"/>
</dbReference>
<evidence type="ECO:0000256" key="12">
    <source>
        <dbReference type="ARBA" id="ARBA00023136"/>
    </source>
</evidence>
<feature type="transmembrane region" description="Helical" evidence="17">
    <location>
        <begin position="280"/>
        <end position="303"/>
    </location>
</feature>
<evidence type="ECO:0000259" key="19">
    <source>
        <dbReference type="PROSITE" id="PS50011"/>
    </source>
</evidence>
<keyword evidence="14" id="KW-0325">Glycoprotein</keyword>
<keyword evidence="10 15" id="KW-0067">ATP-binding</keyword>
<keyword evidence="22" id="KW-1185">Reference proteome</keyword>
<evidence type="ECO:0000256" key="6">
    <source>
        <dbReference type="ARBA" id="ARBA00022729"/>
    </source>
</evidence>
<evidence type="ECO:0000256" key="13">
    <source>
        <dbReference type="ARBA" id="ARBA00023170"/>
    </source>
</evidence>
<dbReference type="Gene3D" id="3.30.200.20">
    <property type="entry name" value="Phosphorylase Kinase, domain 1"/>
    <property type="match status" value="1"/>
</dbReference>
<protein>
    <recommendedName>
        <fullName evidence="23">Cysteine-rich receptor-like protein kinase 29</fullName>
    </recommendedName>
</protein>
<dbReference type="FunFam" id="3.30.200.20:FF:000142">
    <property type="entry name" value="Cysteine-rich receptor-like protein kinase 10"/>
    <property type="match status" value="1"/>
</dbReference>
<evidence type="ECO:0000256" key="3">
    <source>
        <dbReference type="ARBA" id="ARBA00022553"/>
    </source>
</evidence>
<feature type="compositionally biased region" description="Pro residues" evidence="16">
    <location>
        <begin position="247"/>
        <end position="261"/>
    </location>
</feature>
<dbReference type="SUPFAM" id="SSF56112">
    <property type="entry name" value="Protein kinase-like (PK-like)"/>
    <property type="match status" value="1"/>
</dbReference>
<dbReference type="FunFam" id="3.30.430.20:FF:000002">
    <property type="entry name" value="Cysteine-rich receptor-like protein kinase 10"/>
    <property type="match status" value="1"/>
</dbReference>
<feature type="signal peptide" evidence="18">
    <location>
        <begin position="1"/>
        <end position="21"/>
    </location>
</feature>
<dbReference type="InterPro" id="IPR011009">
    <property type="entry name" value="Kinase-like_dom_sf"/>
</dbReference>
<keyword evidence="11 17" id="KW-1133">Transmembrane helix</keyword>
<feature type="domain" description="Gnk2-homologous" evidence="20">
    <location>
        <begin position="129"/>
        <end position="237"/>
    </location>
</feature>
<keyword evidence="7" id="KW-0677">Repeat</keyword>
<keyword evidence="2" id="KW-0723">Serine/threonine-protein kinase</keyword>
<feature type="region of interest" description="Disordered" evidence="16">
    <location>
        <begin position="243"/>
        <end position="273"/>
    </location>
</feature>
<dbReference type="CDD" id="cd23509">
    <property type="entry name" value="Gnk2-like"/>
    <property type="match status" value="2"/>
</dbReference>
<keyword evidence="12 17" id="KW-0472">Membrane</keyword>
<reference evidence="21 22" key="1">
    <citation type="journal article" date="2023" name="Life. Sci Alliance">
        <title>Evolutionary insights into 3D genome organization and epigenetic landscape of Vigna mungo.</title>
        <authorList>
            <person name="Junaid A."/>
            <person name="Singh B."/>
            <person name="Bhatia S."/>
        </authorList>
    </citation>
    <scope>NUCLEOTIDE SEQUENCE [LARGE SCALE GENOMIC DNA]</scope>
    <source>
        <strain evidence="21">Urdbean</strain>
    </source>
</reference>
<evidence type="ECO:0000313" key="21">
    <source>
        <dbReference type="EMBL" id="WVY99067.1"/>
    </source>
</evidence>
<dbReference type="PANTHER" id="PTHR27002">
    <property type="entry name" value="RECEPTOR-LIKE SERINE/THREONINE-PROTEIN KINASE SD1-8"/>
    <property type="match status" value="1"/>
</dbReference>
<dbReference type="InterPro" id="IPR017441">
    <property type="entry name" value="Protein_kinase_ATP_BS"/>
</dbReference>
<sequence>MAAIFCLLGLWVTIIVSHASAQTSCDNNKGNYTVNSTYYNNLNTLLSSFSTHAQVNYGFYNFSHGQGLDKAYAIGICRGDLTPEECLKCLNENGAALTKNCPNQKEAIVWDGECSLRYSNRSIFGLMDNQPTVLLYYTLEVRGSIEQFNASLESLMRNLTRTAASGDSRRKYATGSAPAPDFQTIYGYTQCSPDLSSEDCSKCLDEAISKIPDCCKGKAGGNVLKPSCRIRFDPYIFYGPTLKLDPDAPPPPPPTTPPPSRLPNNTSLHSQGKSNTSRTIIAVAVPVAGVVLALSLFCIYLIVRKPRKEIEIGKEEDSDDEDEVTFTESLQFNFETIRVATNEFADSNKLGQGGFGAVYKGQLSNGQGIAVKRLSSNSGQGDTEFKNEVLLLAKLQHRNLVRLIGFCLEGRERLLIYEFVPNKSLDYFIFGKLEQLWIRLKQIHTELLEPSNGYMAPEYAVYGHFSAKSDVFSYGVMVLEIVSGRKSIGARHGETVEDLLSFTWQNWKNGTITNIVDPTLMKGSRNEMIRCIHIGLLCVQEDMAIRPTMASVVLMLNSYSITLPVPSEPAFVVNSSTRSFPNMLSGEHNSEKTGSTESTNNPAQSSVNEVSITELYPR</sequence>
<dbReference type="GO" id="GO:0005886">
    <property type="term" value="C:plasma membrane"/>
    <property type="evidence" value="ECO:0007669"/>
    <property type="project" value="TreeGrafter"/>
</dbReference>
<dbReference type="PROSITE" id="PS50011">
    <property type="entry name" value="PROTEIN_KINASE_DOM"/>
    <property type="match status" value="1"/>
</dbReference>
<dbReference type="InterPro" id="IPR001245">
    <property type="entry name" value="Ser-Thr/Tyr_kinase_cat_dom"/>
</dbReference>
<dbReference type="Gene3D" id="3.30.430.20">
    <property type="entry name" value="Gnk2 domain, C-X8-C-X2-C motif"/>
    <property type="match status" value="2"/>
</dbReference>
<evidence type="ECO:0000256" key="1">
    <source>
        <dbReference type="ARBA" id="ARBA00004167"/>
    </source>
</evidence>
<dbReference type="GO" id="GO:0004674">
    <property type="term" value="F:protein serine/threonine kinase activity"/>
    <property type="evidence" value="ECO:0007669"/>
    <property type="project" value="UniProtKB-KW"/>
</dbReference>
<evidence type="ECO:0000259" key="20">
    <source>
        <dbReference type="PROSITE" id="PS51473"/>
    </source>
</evidence>
<feature type="domain" description="Protein kinase" evidence="19">
    <location>
        <begin position="344"/>
        <end position="618"/>
    </location>
</feature>
<dbReference type="PANTHER" id="PTHR27002:SF1073">
    <property type="entry name" value="CYSTEINE-RICH RECEPTOR-LIKE PROTEIN KINASE 29"/>
    <property type="match status" value="1"/>
</dbReference>
<dbReference type="InterPro" id="IPR002902">
    <property type="entry name" value="GNK2"/>
</dbReference>
<evidence type="ECO:0000256" key="10">
    <source>
        <dbReference type="ARBA" id="ARBA00022840"/>
    </source>
</evidence>
<evidence type="ECO:0000256" key="18">
    <source>
        <dbReference type="SAM" id="SignalP"/>
    </source>
</evidence>
<evidence type="ECO:0000256" key="14">
    <source>
        <dbReference type="ARBA" id="ARBA00023180"/>
    </source>
</evidence>
<evidence type="ECO:0000256" key="16">
    <source>
        <dbReference type="SAM" id="MobiDB-lite"/>
    </source>
</evidence>
<feature type="chain" id="PRO_5042991903" description="Cysteine-rich receptor-like protein kinase 29" evidence="18">
    <location>
        <begin position="22"/>
        <end position="618"/>
    </location>
</feature>
<dbReference type="EMBL" id="CP144692">
    <property type="protein sequence ID" value="WVY99067.1"/>
    <property type="molecule type" value="Genomic_DNA"/>
</dbReference>
<dbReference type="AlphaFoldDB" id="A0AAQ3MXX5"/>
<dbReference type="PROSITE" id="PS00107">
    <property type="entry name" value="PROTEIN_KINASE_ATP"/>
    <property type="match status" value="1"/>
</dbReference>
<evidence type="ECO:0000256" key="4">
    <source>
        <dbReference type="ARBA" id="ARBA00022679"/>
    </source>
</evidence>
<dbReference type="Proteomes" id="UP001374535">
    <property type="component" value="Chromosome 9"/>
</dbReference>
<dbReference type="Pfam" id="PF07714">
    <property type="entry name" value="PK_Tyr_Ser-Thr"/>
    <property type="match status" value="2"/>
</dbReference>
<feature type="compositionally biased region" description="Polar residues" evidence="16">
    <location>
        <begin position="592"/>
        <end position="611"/>
    </location>
</feature>
<evidence type="ECO:0000256" key="15">
    <source>
        <dbReference type="PROSITE-ProRule" id="PRU10141"/>
    </source>
</evidence>
<name>A0AAQ3MXX5_VIGMU</name>
<evidence type="ECO:0000256" key="11">
    <source>
        <dbReference type="ARBA" id="ARBA00022989"/>
    </source>
</evidence>
<accession>A0AAQ3MXX5</accession>
<dbReference type="InterPro" id="IPR000719">
    <property type="entry name" value="Prot_kinase_dom"/>
</dbReference>
<evidence type="ECO:0000256" key="17">
    <source>
        <dbReference type="SAM" id="Phobius"/>
    </source>
</evidence>
<evidence type="ECO:0000256" key="5">
    <source>
        <dbReference type="ARBA" id="ARBA00022692"/>
    </source>
</evidence>
<keyword evidence="8 15" id="KW-0547">Nucleotide-binding</keyword>
<evidence type="ECO:0000256" key="8">
    <source>
        <dbReference type="ARBA" id="ARBA00022741"/>
    </source>
</evidence>
<dbReference type="Pfam" id="PF01657">
    <property type="entry name" value="Stress-antifung"/>
    <property type="match status" value="2"/>
</dbReference>
<organism evidence="21 22">
    <name type="scientific">Vigna mungo</name>
    <name type="common">Black gram</name>
    <name type="synonym">Phaseolus mungo</name>
    <dbReference type="NCBI Taxonomy" id="3915"/>
    <lineage>
        <taxon>Eukaryota</taxon>
        <taxon>Viridiplantae</taxon>
        <taxon>Streptophyta</taxon>
        <taxon>Embryophyta</taxon>
        <taxon>Tracheophyta</taxon>
        <taxon>Spermatophyta</taxon>
        <taxon>Magnoliopsida</taxon>
        <taxon>eudicotyledons</taxon>
        <taxon>Gunneridae</taxon>
        <taxon>Pentapetalae</taxon>
        <taxon>rosids</taxon>
        <taxon>fabids</taxon>
        <taxon>Fabales</taxon>
        <taxon>Fabaceae</taxon>
        <taxon>Papilionoideae</taxon>
        <taxon>50 kb inversion clade</taxon>
        <taxon>NPAAA clade</taxon>
        <taxon>indigoferoid/millettioid clade</taxon>
        <taxon>Phaseoleae</taxon>
        <taxon>Vigna</taxon>
    </lineage>
</organism>
<evidence type="ECO:0000256" key="7">
    <source>
        <dbReference type="ARBA" id="ARBA00022737"/>
    </source>
</evidence>
<comment type="subcellular location">
    <subcellularLocation>
        <location evidence="1">Membrane</location>
        <topology evidence="1">Single-pass membrane protein</topology>
    </subcellularLocation>
</comment>
<keyword evidence="4" id="KW-0808">Transferase</keyword>